<accession>A0A392UXR8</accession>
<evidence type="ECO:0000313" key="2">
    <source>
        <dbReference type="Proteomes" id="UP000265520"/>
    </source>
</evidence>
<dbReference type="Proteomes" id="UP000265520">
    <property type="component" value="Unassembled WGS sequence"/>
</dbReference>
<reference evidence="1 2" key="1">
    <citation type="journal article" date="2018" name="Front. Plant Sci.">
        <title>Red Clover (Trifolium pratense) and Zigzag Clover (T. medium) - A Picture of Genomic Similarities and Differences.</title>
        <authorList>
            <person name="Dluhosova J."/>
            <person name="Istvanek J."/>
            <person name="Nedelnik J."/>
            <person name="Repkova J."/>
        </authorList>
    </citation>
    <scope>NUCLEOTIDE SEQUENCE [LARGE SCALE GENOMIC DNA]</scope>
    <source>
        <strain evidence="2">cv. 10/8</strain>
        <tissue evidence="1">Leaf</tissue>
    </source>
</reference>
<name>A0A392UXR8_9FABA</name>
<proteinExistence type="predicted"/>
<feature type="non-terminal residue" evidence="1">
    <location>
        <position position="65"/>
    </location>
</feature>
<protein>
    <submittedName>
        <fullName evidence="1">Uncharacterized protein</fullName>
    </submittedName>
</protein>
<dbReference type="AlphaFoldDB" id="A0A392UXR8"/>
<sequence length="65" mass="7584">MEIPSKFTNPEFVTTFRKAVKLSRSKDENHIVIEPVSEGEFVTTINYAEPHFFYMYANVLQTLNL</sequence>
<keyword evidence="2" id="KW-1185">Reference proteome</keyword>
<dbReference type="EMBL" id="LXQA010985367">
    <property type="protein sequence ID" value="MCI79983.1"/>
    <property type="molecule type" value="Genomic_DNA"/>
</dbReference>
<comment type="caution">
    <text evidence="1">The sequence shown here is derived from an EMBL/GenBank/DDBJ whole genome shotgun (WGS) entry which is preliminary data.</text>
</comment>
<organism evidence="1 2">
    <name type="scientific">Trifolium medium</name>
    <dbReference type="NCBI Taxonomy" id="97028"/>
    <lineage>
        <taxon>Eukaryota</taxon>
        <taxon>Viridiplantae</taxon>
        <taxon>Streptophyta</taxon>
        <taxon>Embryophyta</taxon>
        <taxon>Tracheophyta</taxon>
        <taxon>Spermatophyta</taxon>
        <taxon>Magnoliopsida</taxon>
        <taxon>eudicotyledons</taxon>
        <taxon>Gunneridae</taxon>
        <taxon>Pentapetalae</taxon>
        <taxon>rosids</taxon>
        <taxon>fabids</taxon>
        <taxon>Fabales</taxon>
        <taxon>Fabaceae</taxon>
        <taxon>Papilionoideae</taxon>
        <taxon>50 kb inversion clade</taxon>
        <taxon>NPAAA clade</taxon>
        <taxon>Hologalegina</taxon>
        <taxon>IRL clade</taxon>
        <taxon>Trifolieae</taxon>
        <taxon>Trifolium</taxon>
    </lineage>
</organism>
<evidence type="ECO:0000313" key="1">
    <source>
        <dbReference type="EMBL" id="MCI79983.1"/>
    </source>
</evidence>